<evidence type="ECO:0000313" key="1">
    <source>
        <dbReference type="EMBL" id="MBP2114636.1"/>
    </source>
</evidence>
<organism evidence="1 2">
    <name type="scientific">Paenibacillus silagei</name>
    <dbReference type="NCBI Taxonomy" id="1670801"/>
    <lineage>
        <taxon>Bacteria</taxon>
        <taxon>Bacillati</taxon>
        <taxon>Bacillota</taxon>
        <taxon>Bacilli</taxon>
        <taxon>Bacillales</taxon>
        <taxon>Paenibacillaceae</taxon>
        <taxon>Paenibacillus</taxon>
    </lineage>
</organism>
<keyword evidence="2" id="KW-1185">Reference proteome</keyword>
<name>A0ABS4NYU2_9BACL</name>
<dbReference type="EMBL" id="JAGGLV010000019">
    <property type="protein sequence ID" value="MBP2114636.1"/>
    <property type="molecule type" value="Genomic_DNA"/>
</dbReference>
<sequence length="38" mass="4489">MKREGYCICICMRVMAAECPGDSKKAQIRYDLRFFLEI</sequence>
<accession>A0ABS4NYU2</accession>
<reference evidence="1 2" key="1">
    <citation type="submission" date="2021-03" db="EMBL/GenBank/DDBJ databases">
        <title>Genomic Encyclopedia of Type Strains, Phase IV (KMG-IV): sequencing the most valuable type-strain genomes for metagenomic binning, comparative biology and taxonomic classification.</title>
        <authorList>
            <person name="Goeker M."/>
        </authorList>
    </citation>
    <scope>NUCLEOTIDE SEQUENCE [LARGE SCALE GENOMIC DNA]</scope>
    <source>
        <strain evidence="1 2">DSM 101953</strain>
    </source>
</reference>
<gene>
    <name evidence="1" type="ORF">J2Z70_004819</name>
</gene>
<comment type="caution">
    <text evidence="1">The sequence shown here is derived from an EMBL/GenBank/DDBJ whole genome shotgun (WGS) entry which is preliminary data.</text>
</comment>
<protein>
    <submittedName>
        <fullName evidence="1">Uncharacterized protein</fullName>
    </submittedName>
</protein>
<proteinExistence type="predicted"/>
<dbReference type="Proteomes" id="UP000773462">
    <property type="component" value="Unassembled WGS sequence"/>
</dbReference>
<evidence type="ECO:0000313" key="2">
    <source>
        <dbReference type="Proteomes" id="UP000773462"/>
    </source>
</evidence>